<dbReference type="Gene3D" id="1.10.287.990">
    <property type="entry name" value="Fe,Mn superoxide dismutase (SOD) domain"/>
    <property type="match status" value="1"/>
</dbReference>
<evidence type="ECO:0000256" key="3">
    <source>
        <dbReference type="ARBA" id="ARBA00022723"/>
    </source>
</evidence>
<feature type="domain" description="Manganese/iron superoxide dismutase N-terminal" evidence="6">
    <location>
        <begin position="3"/>
        <end position="82"/>
    </location>
</feature>
<evidence type="ECO:0000256" key="4">
    <source>
        <dbReference type="ARBA" id="ARBA00023002"/>
    </source>
</evidence>
<dbReference type="PROSITE" id="PS00088">
    <property type="entry name" value="SOD_MN"/>
    <property type="match status" value="1"/>
</dbReference>
<dbReference type="PANTHER" id="PTHR42769:SF3">
    <property type="entry name" value="SUPEROXIDE DISMUTASE [FE] 2, CHLOROPLASTIC"/>
    <property type="match status" value="1"/>
</dbReference>
<dbReference type="PIRSF" id="PIRSF000349">
    <property type="entry name" value="SODismutase"/>
    <property type="match status" value="1"/>
</dbReference>
<dbReference type="InterPro" id="IPR019832">
    <property type="entry name" value="Mn/Fe_SOD_C"/>
</dbReference>
<dbReference type="InterPro" id="IPR019831">
    <property type="entry name" value="Mn/Fe_SOD_N"/>
</dbReference>
<evidence type="ECO:0000256" key="5">
    <source>
        <dbReference type="RuleBase" id="RU000414"/>
    </source>
</evidence>
<comment type="function">
    <text evidence="5">Destroys radicals which are normally produced within the cells and which are toxic to biological systems.</text>
</comment>
<name>A0ABR4XN82_9PORP</name>
<dbReference type="Gene3D" id="3.55.40.20">
    <property type="entry name" value="Iron/manganese superoxide dismutase, C-terminal domain"/>
    <property type="match status" value="1"/>
</dbReference>
<keyword evidence="4 5" id="KW-0560">Oxidoreductase</keyword>
<gene>
    <name evidence="8" type="ORF">HQ43_01770</name>
</gene>
<evidence type="ECO:0000259" key="6">
    <source>
        <dbReference type="Pfam" id="PF00081"/>
    </source>
</evidence>
<evidence type="ECO:0000313" key="8">
    <source>
        <dbReference type="EMBL" id="KGN93390.1"/>
    </source>
</evidence>
<dbReference type="InterPro" id="IPR001189">
    <property type="entry name" value="Mn/Fe_SOD"/>
</dbReference>
<keyword evidence="9" id="KW-1185">Reference proteome</keyword>
<keyword evidence="3 5" id="KW-0479">Metal-binding</keyword>
<dbReference type="InterPro" id="IPR036324">
    <property type="entry name" value="Mn/Fe_SOD_N_sf"/>
</dbReference>
<dbReference type="Proteomes" id="UP000030101">
    <property type="component" value="Unassembled WGS sequence"/>
</dbReference>
<dbReference type="SUPFAM" id="SSF54719">
    <property type="entry name" value="Fe,Mn superoxide dismutase (SOD), C-terminal domain"/>
    <property type="match status" value="1"/>
</dbReference>
<reference evidence="8 9" key="1">
    <citation type="submission" date="2014-08" db="EMBL/GenBank/DDBJ databases">
        <title>Porphyromonas canoris strain:OH2762 Genome sequencing.</title>
        <authorList>
            <person name="Wallis C."/>
            <person name="Deusch O."/>
            <person name="O'Flynn C."/>
            <person name="Davis I."/>
            <person name="Jospin G."/>
            <person name="Darling A.E."/>
            <person name="Coil D.A."/>
            <person name="Alexiev A."/>
            <person name="Horsfall A."/>
            <person name="Kirkwood N."/>
            <person name="Harris S."/>
            <person name="Eisen J.A."/>
        </authorList>
    </citation>
    <scope>NUCLEOTIDE SEQUENCE [LARGE SCALE GENOMIC DNA]</scope>
    <source>
        <strain evidence="9">COT-108 OH2762</strain>
    </source>
</reference>
<proteinExistence type="inferred from homology"/>
<evidence type="ECO:0000256" key="2">
    <source>
        <dbReference type="ARBA" id="ARBA00012682"/>
    </source>
</evidence>
<comment type="similarity">
    <text evidence="1 5">Belongs to the iron/manganese superoxide dismutase family.</text>
</comment>
<dbReference type="InterPro" id="IPR036314">
    <property type="entry name" value="SOD_C_sf"/>
</dbReference>
<evidence type="ECO:0000313" key="9">
    <source>
        <dbReference type="Proteomes" id="UP000030101"/>
    </source>
</evidence>
<sequence>MVFELLKLPYATDALAPVISKRTVELHHGKHLQAYVDNLNKLLPGSGLEGKELIEIVKSSDGGIFNNAGQILNHNLYFTQFSPNGGENPKGELGAAIDATWGSFDAFKAEFKTKATTLFGSGWAWLACDKDGKLVITQDKNGSNPVVDNLIPLMGIDVWEHAYYLDYENKRADHIDAVWSIIDWNVVNERYIAR</sequence>
<dbReference type="EMBL" id="JQZV01000003">
    <property type="protein sequence ID" value="KGN93390.1"/>
    <property type="molecule type" value="Genomic_DNA"/>
</dbReference>
<comment type="catalytic activity">
    <reaction evidence="5">
        <text>2 superoxide + 2 H(+) = H2O2 + O2</text>
        <dbReference type="Rhea" id="RHEA:20696"/>
        <dbReference type="ChEBI" id="CHEBI:15378"/>
        <dbReference type="ChEBI" id="CHEBI:15379"/>
        <dbReference type="ChEBI" id="CHEBI:16240"/>
        <dbReference type="ChEBI" id="CHEBI:18421"/>
        <dbReference type="EC" id="1.15.1.1"/>
    </reaction>
</comment>
<evidence type="ECO:0000256" key="1">
    <source>
        <dbReference type="ARBA" id="ARBA00008714"/>
    </source>
</evidence>
<dbReference type="PANTHER" id="PTHR42769">
    <property type="entry name" value="SUPEROXIDE DISMUTASE"/>
    <property type="match status" value="1"/>
</dbReference>
<accession>A0ABR4XN82</accession>
<comment type="caution">
    <text evidence="8">The sequence shown here is derived from an EMBL/GenBank/DDBJ whole genome shotgun (WGS) entry which is preliminary data.</text>
</comment>
<dbReference type="InterPro" id="IPR019833">
    <property type="entry name" value="Mn/Fe_SOD_BS"/>
</dbReference>
<dbReference type="PRINTS" id="PR01703">
    <property type="entry name" value="MNSODISMTASE"/>
</dbReference>
<evidence type="ECO:0000259" key="7">
    <source>
        <dbReference type="Pfam" id="PF02777"/>
    </source>
</evidence>
<dbReference type="SUPFAM" id="SSF46609">
    <property type="entry name" value="Fe,Mn superoxide dismutase (SOD), N-terminal domain"/>
    <property type="match status" value="1"/>
</dbReference>
<organism evidence="8 9">
    <name type="scientific">Porphyromonas canoris</name>
    <dbReference type="NCBI Taxonomy" id="36875"/>
    <lineage>
        <taxon>Bacteria</taxon>
        <taxon>Pseudomonadati</taxon>
        <taxon>Bacteroidota</taxon>
        <taxon>Bacteroidia</taxon>
        <taxon>Bacteroidales</taxon>
        <taxon>Porphyromonadaceae</taxon>
        <taxon>Porphyromonas</taxon>
    </lineage>
</organism>
<dbReference type="EC" id="1.15.1.1" evidence="2 5"/>
<dbReference type="Pfam" id="PF02777">
    <property type="entry name" value="Sod_Fe_C"/>
    <property type="match status" value="1"/>
</dbReference>
<dbReference type="RefSeq" id="WP_036789078.1">
    <property type="nucleotide sequence ID" value="NZ_JQZV01000003.1"/>
</dbReference>
<dbReference type="Pfam" id="PF00081">
    <property type="entry name" value="Sod_Fe_N"/>
    <property type="match status" value="1"/>
</dbReference>
<protein>
    <recommendedName>
        <fullName evidence="2 5">Superoxide dismutase</fullName>
        <ecNumber evidence="2 5">1.15.1.1</ecNumber>
    </recommendedName>
</protein>
<feature type="domain" description="Manganese/iron superoxide dismutase C-terminal" evidence="7">
    <location>
        <begin position="89"/>
        <end position="190"/>
    </location>
</feature>